<accession>A0AAE5MQQ8</accession>
<dbReference type="InterPro" id="IPR002797">
    <property type="entry name" value="Polysacc_synth"/>
</dbReference>
<reference evidence="7 8" key="1">
    <citation type="submission" date="2016-09" db="EMBL/GenBank/DDBJ databases">
        <title>Lactobacillus reuteri KLR3006, genome sequencing and assembly.</title>
        <authorList>
            <person name="Lee J.-Y."/>
            <person name="Kim E.B."/>
            <person name="Choi Y.-J."/>
        </authorList>
    </citation>
    <scope>NUCLEOTIDE SEQUENCE [LARGE SCALE GENOMIC DNA]</scope>
    <source>
        <strain evidence="7 8">KLR3006</strain>
    </source>
</reference>
<dbReference type="RefSeq" id="WP_172395814.1">
    <property type="nucleotide sequence ID" value="NZ_MIMF01000341.1"/>
</dbReference>
<feature type="transmembrane region" description="Helical" evidence="6">
    <location>
        <begin position="38"/>
        <end position="71"/>
    </location>
</feature>
<evidence type="ECO:0000256" key="2">
    <source>
        <dbReference type="ARBA" id="ARBA00022475"/>
    </source>
</evidence>
<keyword evidence="2" id="KW-1003">Cell membrane</keyword>
<evidence type="ECO:0000313" key="8">
    <source>
        <dbReference type="Proteomes" id="UP000194219"/>
    </source>
</evidence>
<feature type="transmembrane region" description="Helical" evidence="6">
    <location>
        <begin position="182"/>
        <end position="204"/>
    </location>
</feature>
<organism evidence="7 8">
    <name type="scientific">Limosilactobacillus reuteri</name>
    <name type="common">Lactobacillus reuteri</name>
    <dbReference type="NCBI Taxonomy" id="1598"/>
    <lineage>
        <taxon>Bacteria</taxon>
        <taxon>Bacillati</taxon>
        <taxon>Bacillota</taxon>
        <taxon>Bacilli</taxon>
        <taxon>Lactobacillales</taxon>
        <taxon>Lactobacillaceae</taxon>
        <taxon>Limosilactobacillus</taxon>
    </lineage>
</organism>
<evidence type="ECO:0000256" key="5">
    <source>
        <dbReference type="ARBA" id="ARBA00023136"/>
    </source>
</evidence>
<dbReference type="PANTHER" id="PTHR30250:SF26">
    <property type="entry name" value="PSMA PROTEIN"/>
    <property type="match status" value="1"/>
</dbReference>
<proteinExistence type="predicted"/>
<feature type="transmembrane region" description="Helical" evidence="6">
    <location>
        <begin position="124"/>
        <end position="144"/>
    </location>
</feature>
<keyword evidence="3 6" id="KW-0812">Transmembrane</keyword>
<dbReference type="EMBL" id="MIMV01000244">
    <property type="protein sequence ID" value="OTA81628.1"/>
    <property type="molecule type" value="Genomic_DNA"/>
</dbReference>
<dbReference type="InterPro" id="IPR050833">
    <property type="entry name" value="Poly_Biosynth_Transport"/>
</dbReference>
<feature type="transmembrane region" description="Helical" evidence="6">
    <location>
        <begin position="440"/>
        <end position="458"/>
    </location>
</feature>
<evidence type="ECO:0008006" key="9">
    <source>
        <dbReference type="Google" id="ProtNLM"/>
    </source>
</evidence>
<evidence type="ECO:0000256" key="1">
    <source>
        <dbReference type="ARBA" id="ARBA00004651"/>
    </source>
</evidence>
<dbReference type="AlphaFoldDB" id="A0AAE5MQQ8"/>
<keyword evidence="4 6" id="KW-1133">Transmembrane helix</keyword>
<sequence>MASRTKLATKNVFATLIVSILVFPLQFINRYYMVHYLGITYLGITSLFANILSVLSLADLGIGTAIVFLMYKPLAEHDQKKITILMRYYRAIYRTIAIVIFILGLIIIPFLGFFLHSSINYPNVYLLFIIYLMGTVSSYLFSYNQSLLFADQRNHIYSWFNLVVCYIMIILQIITVKLFRSPLLYATMYVFTGFITNILISIYVNRHYHLNYRESNEKLSKEEFHELFSNVVGNMFLRISGVVVTGTDSMLLSTFTNVIQVGYYANYLTITNVIQQLMTKVVGAVTGSIGNYSVNQNRKEGEKLFYNLQFLNFLLLNLATLGILFASKDVISLWLGPTYILSTLNTFLIAFSFYLINYQMLGWNFVAVYGLAKYMKLVSVSEMIINFLASILFLKYFHLGITGILLGTICSTLLTVAWQDPFVIFRHGFRTSLGKYIRQYLRFLIILILEIIIIDSTVRLLEKNIVNLWYHLLVVILLILFTGIVLPLIFYINSDEEKFLFSLIKRIIGR</sequence>
<evidence type="ECO:0000256" key="3">
    <source>
        <dbReference type="ARBA" id="ARBA00022692"/>
    </source>
</evidence>
<feature type="transmembrane region" description="Helical" evidence="6">
    <location>
        <begin position="156"/>
        <end position="176"/>
    </location>
</feature>
<dbReference type="GO" id="GO:0005886">
    <property type="term" value="C:plasma membrane"/>
    <property type="evidence" value="ECO:0007669"/>
    <property type="project" value="UniProtKB-SubCell"/>
</dbReference>
<feature type="transmembrane region" description="Helical" evidence="6">
    <location>
        <begin position="91"/>
        <end position="112"/>
    </location>
</feature>
<dbReference type="PANTHER" id="PTHR30250">
    <property type="entry name" value="PST FAMILY PREDICTED COLANIC ACID TRANSPORTER"/>
    <property type="match status" value="1"/>
</dbReference>
<name>A0AAE5MQQ8_LIMRT</name>
<feature type="transmembrane region" description="Helical" evidence="6">
    <location>
        <begin position="338"/>
        <end position="356"/>
    </location>
</feature>
<evidence type="ECO:0000256" key="6">
    <source>
        <dbReference type="SAM" id="Phobius"/>
    </source>
</evidence>
<keyword evidence="5 6" id="KW-0472">Membrane</keyword>
<dbReference type="Pfam" id="PF01943">
    <property type="entry name" value="Polysacc_synt"/>
    <property type="match status" value="1"/>
</dbReference>
<dbReference type="Proteomes" id="UP000194219">
    <property type="component" value="Unassembled WGS sequence"/>
</dbReference>
<comment type="subcellular location">
    <subcellularLocation>
        <location evidence="1">Cell membrane</location>
        <topology evidence="1">Multi-pass membrane protein</topology>
    </subcellularLocation>
</comment>
<feature type="transmembrane region" description="Helical" evidence="6">
    <location>
        <begin position="400"/>
        <end position="419"/>
    </location>
</feature>
<protein>
    <recommendedName>
        <fullName evidence="9">Oligosaccharide flippase family protein</fullName>
    </recommendedName>
</protein>
<feature type="transmembrane region" description="Helical" evidence="6">
    <location>
        <begin position="304"/>
        <end position="326"/>
    </location>
</feature>
<feature type="transmembrane region" description="Helical" evidence="6">
    <location>
        <begin position="470"/>
        <end position="492"/>
    </location>
</feature>
<gene>
    <name evidence="7" type="ORF">BHL83_09525</name>
</gene>
<evidence type="ECO:0000256" key="4">
    <source>
        <dbReference type="ARBA" id="ARBA00022989"/>
    </source>
</evidence>
<feature type="transmembrane region" description="Helical" evidence="6">
    <location>
        <begin position="12"/>
        <end position="32"/>
    </location>
</feature>
<comment type="caution">
    <text evidence="7">The sequence shown here is derived from an EMBL/GenBank/DDBJ whole genome shotgun (WGS) entry which is preliminary data.</text>
</comment>
<evidence type="ECO:0000313" key="7">
    <source>
        <dbReference type="EMBL" id="OTA81628.1"/>
    </source>
</evidence>